<feature type="domain" description="HTH lacI-type" evidence="5">
    <location>
        <begin position="30"/>
        <end position="84"/>
    </location>
</feature>
<dbReference type="InterPro" id="IPR046335">
    <property type="entry name" value="LacI/GalR-like_sensor"/>
</dbReference>
<comment type="caution">
    <text evidence="6">The sequence shown here is derived from an EMBL/GenBank/DDBJ whole genome shotgun (WGS) entry which is preliminary data.</text>
</comment>
<dbReference type="EMBL" id="JAAXOT010000013">
    <property type="protein sequence ID" value="NKY59084.1"/>
    <property type="molecule type" value="Genomic_DNA"/>
</dbReference>
<keyword evidence="7" id="KW-1185">Reference proteome</keyword>
<evidence type="ECO:0000259" key="5">
    <source>
        <dbReference type="PROSITE" id="PS50932"/>
    </source>
</evidence>
<evidence type="ECO:0000256" key="2">
    <source>
        <dbReference type="ARBA" id="ARBA00023125"/>
    </source>
</evidence>
<dbReference type="CDD" id="cd06267">
    <property type="entry name" value="PBP1_LacI_sugar_binding-like"/>
    <property type="match status" value="1"/>
</dbReference>
<dbReference type="CDD" id="cd01392">
    <property type="entry name" value="HTH_LacI"/>
    <property type="match status" value="1"/>
</dbReference>
<dbReference type="Proteomes" id="UP000570678">
    <property type="component" value="Unassembled WGS sequence"/>
</dbReference>
<dbReference type="Gene3D" id="1.10.260.40">
    <property type="entry name" value="lambda repressor-like DNA-binding domains"/>
    <property type="match status" value="1"/>
</dbReference>
<accession>A0A846YNG1</accession>
<dbReference type="PROSITE" id="PS50932">
    <property type="entry name" value="HTH_LACI_2"/>
    <property type="match status" value="1"/>
</dbReference>
<evidence type="ECO:0000256" key="4">
    <source>
        <dbReference type="SAM" id="MobiDB-lite"/>
    </source>
</evidence>
<feature type="region of interest" description="Disordered" evidence="4">
    <location>
        <begin position="348"/>
        <end position="382"/>
    </location>
</feature>
<dbReference type="InterPro" id="IPR010982">
    <property type="entry name" value="Lambda_DNA-bd_dom_sf"/>
</dbReference>
<dbReference type="SUPFAM" id="SSF53822">
    <property type="entry name" value="Periplasmic binding protein-like I"/>
    <property type="match status" value="1"/>
</dbReference>
<evidence type="ECO:0000256" key="1">
    <source>
        <dbReference type="ARBA" id="ARBA00023015"/>
    </source>
</evidence>
<evidence type="ECO:0000313" key="7">
    <source>
        <dbReference type="Proteomes" id="UP000570678"/>
    </source>
</evidence>
<dbReference type="PANTHER" id="PTHR30146:SF138">
    <property type="entry name" value="TRANSCRIPTIONAL REGULATORY PROTEIN"/>
    <property type="match status" value="1"/>
</dbReference>
<organism evidence="6 7">
    <name type="scientific">Nocardia flavorosea</name>
    <dbReference type="NCBI Taxonomy" id="53429"/>
    <lineage>
        <taxon>Bacteria</taxon>
        <taxon>Bacillati</taxon>
        <taxon>Actinomycetota</taxon>
        <taxon>Actinomycetes</taxon>
        <taxon>Mycobacteriales</taxon>
        <taxon>Nocardiaceae</taxon>
        <taxon>Nocardia</taxon>
    </lineage>
</organism>
<dbReference type="PANTHER" id="PTHR30146">
    <property type="entry name" value="LACI-RELATED TRANSCRIPTIONAL REPRESSOR"/>
    <property type="match status" value="1"/>
</dbReference>
<keyword evidence="2" id="KW-0238">DNA-binding</keyword>
<dbReference type="InterPro" id="IPR000843">
    <property type="entry name" value="HTH_LacI"/>
</dbReference>
<dbReference type="InterPro" id="IPR028082">
    <property type="entry name" value="Peripla_BP_I"/>
</dbReference>
<dbReference type="GO" id="GO:0000976">
    <property type="term" value="F:transcription cis-regulatory region binding"/>
    <property type="evidence" value="ECO:0007669"/>
    <property type="project" value="TreeGrafter"/>
</dbReference>
<protein>
    <submittedName>
        <fullName evidence="6">LacI family transcriptional regulator</fullName>
    </submittedName>
</protein>
<sequence length="382" mass="40398">MHRRARAGRRHVTRWRSRSPWLGAGAVRPPTIYDVAAAAEVSPSTVSRAFSRPGRVSAETASRIHRIAAELGYRANALTGVSARERTSAVAMVVPDVTNPVYFGLIHGFEAAATKAGYTVVLADTRWSMRQERTVLDRILPAVDGLVVTGSRLSDRGMRAAAGHRALVMLNRIVPGTRTVLVDTAAGVDAALRHLVGLGHRSVTYVAGPPASWADGMRWRSLLDAAPRFGLRISRIGPYPPTMAGGTAAVDGLLRDLPSAVLVFNDLVAIGILHGAKQAGIGVPDEMSVVGFGNVVGADFCTPPLTTVGTPMRAMGTAAFEQLQRAMSGDPMDTHAVVSLTARLMVRGSTGAARRRRTRPAVDGIRPAGPPRGSRTMAAESS</sequence>
<keyword evidence="1" id="KW-0805">Transcription regulation</keyword>
<evidence type="ECO:0000256" key="3">
    <source>
        <dbReference type="ARBA" id="ARBA00023163"/>
    </source>
</evidence>
<dbReference type="Pfam" id="PF00356">
    <property type="entry name" value="LacI"/>
    <property type="match status" value="1"/>
</dbReference>
<evidence type="ECO:0000313" key="6">
    <source>
        <dbReference type="EMBL" id="NKY59084.1"/>
    </source>
</evidence>
<gene>
    <name evidence="6" type="ORF">HGA15_23610</name>
</gene>
<dbReference type="SUPFAM" id="SSF47413">
    <property type="entry name" value="lambda repressor-like DNA-binding domains"/>
    <property type="match status" value="1"/>
</dbReference>
<name>A0A846YNG1_9NOCA</name>
<dbReference type="GO" id="GO:0003700">
    <property type="term" value="F:DNA-binding transcription factor activity"/>
    <property type="evidence" value="ECO:0007669"/>
    <property type="project" value="TreeGrafter"/>
</dbReference>
<dbReference type="SMART" id="SM00354">
    <property type="entry name" value="HTH_LACI"/>
    <property type="match status" value="1"/>
</dbReference>
<keyword evidence="3" id="KW-0804">Transcription</keyword>
<dbReference type="Pfam" id="PF13377">
    <property type="entry name" value="Peripla_BP_3"/>
    <property type="match status" value="1"/>
</dbReference>
<proteinExistence type="predicted"/>
<dbReference type="Gene3D" id="3.40.50.2300">
    <property type="match status" value="2"/>
</dbReference>
<dbReference type="AlphaFoldDB" id="A0A846YNG1"/>
<reference evidence="6 7" key="1">
    <citation type="submission" date="2020-04" db="EMBL/GenBank/DDBJ databases">
        <title>MicrobeNet Type strains.</title>
        <authorList>
            <person name="Nicholson A.C."/>
        </authorList>
    </citation>
    <scope>NUCLEOTIDE SEQUENCE [LARGE SCALE GENOMIC DNA]</scope>
    <source>
        <strain evidence="6 7">JCM 3332</strain>
    </source>
</reference>